<keyword evidence="3" id="KW-0238">DNA-binding</keyword>
<evidence type="ECO:0000256" key="1">
    <source>
        <dbReference type="ARBA" id="ARBA00004123"/>
    </source>
</evidence>
<dbReference type="AlphaFoldDB" id="A0A445AEX3"/>
<comment type="caution">
    <text evidence="9">The sequence shown here is derived from an EMBL/GenBank/DDBJ whole genome shotgun (WGS) entry which is preliminary data.</text>
</comment>
<evidence type="ECO:0000256" key="4">
    <source>
        <dbReference type="ARBA" id="ARBA00023163"/>
    </source>
</evidence>
<evidence type="ECO:0000256" key="6">
    <source>
        <dbReference type="ARBA" id="ARBA00024343"/>
    </source>
</evidence>
<evidence type="ECO:0000313" key="9">
    <source>
        <dbReference type="EMBL" id="RYR24964.1"/>
    </source>
</evidence>
<dbReference type="GO" id="GO:0003700">
    <property type="term" value="F:DNA-binding transcription factor activity"/>
    <property type="evidence" value="ECO:0007669"/>
    <property type="project" value="InterPro"/>
</dbReference>
<dbReference type="InterPro" id="IPR044808">
    <property type="entry name" value="ERF_plant"/>
</dbReference>
<keyword evidence="5" id="KW-0539">Nucleus</keyword>
<keyword evidence="10" id="KW-1185">Reference proteome</keyword>
<protein>
    <recommendedName>
        <fullName evidence="8">AP2/ERF domain-containing protein</fullName>
    </recommendedName>
</protein>
<keyword evidence="2" id="KW-0805">Transcription regulation</keyword>
<evidence type="ECO:0000259" key="8">
    <source>
        <dbReference type="PROSITE" id="PS51032"/>
    </source>
</evidence>
<dbReference type="GO" id="GO:0003677">
    <property type="term" value="F:DNA binding"/>
    <property type="evidence" value="ECO:0007669"/>
    <property type="project" value="UniProtKB-KW"/>
</dbReference>
<proteinExistence type="inferred from homology"/>
<feature type="compositionally biased region" description="Low complexity" evidence="7">
    <location>
        <begin position="199"/>
        <end position="208"/>
    </location>
</feature>
<evidence type="ECO:0000256" key="3">
    <source>
        <dbReference type="ARBA" id="ARBA00023125"/>
    </source>
</evidence>
<name>A0A445AEX3_ARAHY</name>
<dbReference type="EMBL" id="SDMP01000012">
    <property type="protein sequence ID" value="RYR24964.1"/>
    <property type="molecule type" value="Genomic_DNA"/>
</dbReference>
<dbReference type="Gene3D" id="3.30.730.10">
    <property type="entry name" value="AP2/ERF domain"/>
    <property type="match status" value="1"/>
</dbReference>
<evidence type="ECO:0000256" key="2">
    <source>
        <dbReference type="ARBA" id="ARBA00023015"/>
    </source>
</evidence>
<dbReference type="GO" id="GO:0009873">
    <property type="term" value="P:ethylene-activated signaling pathway"/>
    <property type="evidence" value="ECO:0007669"/>
    <property type="project" value="InterPro"/>
</dbReference>
<accession>A0A445AEX3</accession>
<feature type="region of interest" description="Disordered" evidence="7">
    <location>
        <begin position="176"/>
        <end position="208"/>
    </location>
</feature>
<dbReference type="Pfam" id="PF00847">
    <property type="entry name" value="AP2"/>
    <property type="match status" value="1"/>
</dbReference>
<dbReference type="InterPro" id="IPR001471">
    <property type="entry name" value="AP2/ERF_dom"/>
</dbReference>
<dbReference type="STRING" id="3818.A0A445AEX3"/>
<gene>
    <name evidence="9" type="ORF">Ahy_B02g058575</name>
</gene>
<feature type="domain" description="AP2/ERF" evidence="8">
    <location>
        <begin position="81"/>
        <end position="139"/>
    </location>
</feature>
<comment type="subcellular location">
    <subcellularLocation>
        <location evidence="1">Nucleus</location>
    </subcellularLocation>
</comment>
<dbReference type="Proteomes" id="UP000289738">
    <property type="component" value="Chromosome B02"/>
</dbReference>
<comment type="similarity">
    <text evidence="6">Belongs to the AP2/ERF transcription factor family. ERF subfamily.</text>
</comment>
<organism evidence="9 10">
    <name type="scientific">Arachis hypogaea</name>
    <name type="common">Peanut</name>
    <dbReference type="NCBI Taxonomy" id="3818"/>
    <lineage>
        <taxon>Eukaryota</taxon>
        <taxon>Viridiplantae</taxon>
        <taxon>Streptophyta</taxon>
        <taxon>Embryophyta</taxon>
        <taxon>Tracheophyta</taxon>
        <taxon>Spermatophyta</taxon>
        <taxon>Magnoliopsida</taxon>
        <taxon>eudicotyledons</taxon>
        <taxon>Gunneridae</taxon>
        <taxon>Pentapetalae</taxon>
        <taxon>rosids</taxon>
        <taxon>fabids</taxon>
        <taxon>Fabales</taxon>
        <taxon>Fabaceae</taxon>
        <taxon>Papilionoideae</taxon>
        <taxon>50 kb inversion clade</taxon>
        <taxon>dalbergioids sensu lato</taxon>
        <taxon>Dalbergieae</taxon>
        <taxon>Pterocarpus clade</taxon>
        <taxon>Arachis</taxon>
    </lineage>
</organism>
<dbReference type="PRINTS" id="PR00367">
    <property type="entry name" value="ETHRSPELEMNT"/>
</dbReference>
<dbReference type="InterPro" id="IPR016177">
    <property type="entry name" value="DNA-bd_dom_sf"/>
</dbReference>
<reference evidence="9 10" key="1">
    <citation type="submission" date="2019-01" db="EMBL/GenBank/DDBJ databases">
        <title>Sequencing of cultivated peanut Arachis hypogaea provides insights into genome evolution and oil improvement.</title>
        <authorList>
            <person name="Chen X."/>
        </authorList>
    </citation>
    <scope>NUCLEOTIDE SEQUENCE [LARGE SCALE GENOMIC DNA]</scope>
    <source>
        <strain evidence="10">cv. Fuhuasheng</strain>
        <tissue evidence="9">Leaves</tissue>
    </source>
</reference>
<dbReference type="PANTHER" id="PTHR31190">
    <property type="entry name" value="DNA-BINDING DOMAIN"/>
    <property type="match status" value="1"/>
</dbReference>
<evidence type="ECO:0000256" key="7">
    <source>
        <dbReference type="SAM" id="MobiDB-lite"/>
    </source>
</evidence>
<dbReference type="FunFam" id="3.30.730.10:FF:000001">
    <property type="entry name" value="Ethylene-responsive transcription factor 2"/>
    <property type="match status" value="1"/>
</dbReference>
<dbReference type="CDD" id="cd00018">
    <property type="entry name" value="AP2"/>
    <property type="match status" value="1"/>
</dbReference>
<sequence>MTSPNFFEIQDWKTSSSPNFCFQKFSNNNVDDSPSFDMIDFSMPSQQVPKIGNNNKYKEKNVKNKKHEEEYEDVHHGEKGRYIGVRKRPWGKFAAEIRDTTRNGTRVWLGTFDCAEDAALAYDEAAFAMRGYNAVLNFPVQKVKDSLQGIEYSCGNNNNKGYSPALALKERNYMRRKLSSSKENDSTQNSKCKGKSEESSSSSSSNSSVMVLEDLGVEYLEQLLSISDNNNNNNQVESPSYYFK</sequence>
<evidence type="ECO:0000256" key="5">
    <source>
        <dbReference type="ARBA" id="ARBA00023242"/>
    </source>
</evidence>
<dbReference type="PROSITE" id="PS51032">
    <property type="entry name" value="AP2_ERF"/>
    <property type="match status" value="1"/>
</dbReference>
<dbReference type="SMART" id="SM00380">
    <property type="entry name" value="AP2"/>
    <property type="match status" value="1"/>
</dbReference>
<keyword evidence="4" id="KW-0804">Transcription</keyword>
<dbReference type="InterPro" id="IPR036955">
    <property type="entry name" value="AP2/ERF_dom_sf"/>
</dbReference>
<dbReference type="SUPFAM" id="SSF54171">
    <property type="entry name" value="DNA-binding domain"/>
    <property type="match status" value="1"/>
</dbReference>
<dbReference type="PANTHER" id="PTHR31190:SF492">
    <property type="entry name" value="AP2 DOMAIN CLASS TRANSCRIPTION FACTOR"/>
    <property type="match status" value="1"/>
</dbReference>
<dbReference type="GO" id="GO:0005634">
    <property type="term" value="C:nucleus"/>
    <property type="evidence" value="ECO:0007669"/>
    <property type="project" value="UniProtKB-SubCell"/>
</dbReference>
<evidence type="ECO:0000313" key="10">
    <source>
        <dbReference type="Proteomes" id="UP000289738"/>
    </source>
</evidence>